<dbReference type="SUPFAM" id="SSF53474">
    <property type="entry name" value="alpha/beta-Hydrolases"/>
    <property type="match status" value="1"/>
</dbReference>
<gene>
    <name evidence="2" type="ORF">QQS21_007585</name>
</gene>
<dbReference type="InterPro" id="IPR050309">
    <property type="entry name" value="Type-B_Carboxylest/Lipase"/>
</dbReference>
<dbReference type="Gene3D" id="3.40.50.1820">
    <property type="entry name" value="alpha/beta hydrolase"/>
    <property type="match status" value="1"/>
</dbReference>
<dbReference type="InterPro" id="IPR029058">
    <property type="entry name" value="AB_hydrolase_fold"/>
</dbReference>
<dbReference type="Pfam" id="PF00135">
    <property type="entry name" value="COesterase"/>
    <property type="match status" value="1"/>
</dbReference>
<dbReference type="AlphaFoldDB" id="A0AAJ0CKD5"/>
<comment type="caution">
    <text evidence="2">The sequence shown here is derived from an EMBL/GenBank/DDBJ whole genome shotgun (WGS) entry which is preliminary data.</text>
</comment>
<evidence type="ECO:0000313" key="3">
    <source>
        <dbReference type="Proteomes" id="UP001251528"/>
    </source>
</evidence>
<organism evidence="2 3">
    <name type="scientific">Conoideocrella luteorostrata</name>
    <dbReference type="NCBI Taxonomy" id="1105319"/>
    <lineage>
        <taxon>Eukaryota</taxon>
        <taxon>Fungi</taxon>
        <taxon>Dikarya</taxon>
        <taxon>Ascomycota</taxon>
        <taxon>Pezizomycotina</taxon>
        <taxon>Sordariomycetes</taxon>
        <taxon>Hypocreomycetidae</taxon>
        <taxon>Hypocreales</taxon>
        <taxon>Clavicipitaceae</taxon>
        <taxon>Conoideocrella</taxon>
    </lineage>
</organism>
<keyword evidence="3" id="KW-1185">Reference proteome</keyword>
<name>A0AAJ0CKD5_9HYPO</name>
<dbReference type="Proteomes" id="UP001251528">
    <property type="component" value="Unassembled WGS sequence"/>
</dbReference>
<reference evidence="2" key="1">
    <citation type="submission" date="2023-06" db="EMBL/GenBank/DDBJ databases">
        <title>Conoideocrella luteorostrata (Hypocreales: Clavicipitaceae), a potential biocontrol fungus for elongate hemlock scale in United States Christmas tree production areas.</title>
        <authorList>
            <person name="Barrett H."/>
            <person name="Lovett B."/>
            <person name="Macias A.M."/>
            <person name="Stajich J.E."/>
            <person name="Kasson M.T."/>
        </authorList>
    </citation>
    <scope>NUCLEOTIDE SEQUENCE</scope>
    <source>
        <strain evidence="2">ARSEF 14590</strain>
    </source>
</reference>
<accession>A0AAJ0CKD5</accession>
<protein>
    <recommendedName>
        <fullName evidence="1">Carboxylesterase type B domain-containing protein</fullName>
    </recommendedName>
</protein>
<proteinExistence type="predicted"/>
<dbReference type="InterPro" id="IPR002018">
    <property type="entry name" value="CarbesteraseB"/>
</dbReference>
<evidence type="ECO:0000259" key="1">
    <source>
        <dbReference type="Pfam" id="PF00135"/>
    </source>
</evidence>
<evidence type="ECO:0000313" key="2">
    <source>
        <dbReference type="EMBL" id="KAK2594676.1"/>
    </source>
</evidence>
<dbReference type="EMBL" id="JASWJB010000159">
    <property type="protein sequence ID" value="KAK2594676.1"/>
    <property type="molecule type" value="Genomic_DNA"/>
</dbReference>
<feature type="domain" description="Carboxylesterase type B" evidence="1">
    <location>
        <begin position="8"/>
        <end position="166"/>
    </location>
</feature>
<dbReference type="PANTHER" id="PTHR11559">
    <property type="entry name" value="CARBOXYLESTERASE"/>
    <property type="match status" value="1"/>
</dbReference>
<sequence>MVSPKISVQIKNGEISAAQKDGILVARGIPYALTNRFEPPRPYPQWDHVLDCTQAGPICPQSKGRLDAITGPLAEGRTMSEDCLCVSVYAPTPIHSGRLLPTMVWIHGGGYITGAGDLDCYSGAGLAAKGVVVVNITYRLGIFGYQPIKERVPANLGLMDQIAALE</sequence>